<dbReference type="GO" id="GO:0006313">
    <property type="term" value="P:DNA transposition"/>
    <property type="evidence" value="ECO:0007669"/>
    <property type="project" value="InterPro"/>
</dbReference>
<gene>
    <name evidence="2" type="ORF">SAMN05216276_104863</name>
</gene>
<dbReference type="Pfam" id="PF01526">
    <property type="entry name" value="DDE_Tnp_Tn3"/>
    <property type="match status" value="1"/>
</dbReference>
<dbReference type="AlphaFoldDB" id="A0A239MYP7"/>
<sequence length="260" mass="29297">MLDVLYDRDGGKRPEMIVTDTAGYSDIVYGLLTLAGFSYAPQLADLPDQKLWRIDPRADYGPLQQIARGRIALDKIERNWDDICRIVASIHTGAVRAHDVIRMLSRDGRSTPLGEAIAHYGRIPKTLHILRMADEPTYRREIKAQSNLQEGRHALARRIFHGKRGHLYQRYSEGMEDQLGALGLVLNAVVLFNTRYMDAALTKLRSQGFPVHEEDVARLSPFIHGHVNMLGRYSFALPDLPGGFRLLGKPDDTRPEGSDN</sequence>
<dbReference type="GO" id="GO:0004803">
    <property type="term" value="F:transposase activity"/>
    <property type="evidence" value="ECO:0007669"/>
    <property type="project" value="InterPro"/>
</dbReference>
<evidence type="ECO:0000313" key="2">
    <source>
        <dbReference type="EMBL" id="SNT47907.1"/>
    </source>
</evidence>
<keyword evidence="3" id="KW-1185">Reference proteome</keyword>
<organism evidence="2 3">
    <name type="scientific">Streptosporangium subroseum</name>
    <dbReference type="NCBI Taxonomy" id="106412"/>
    <lineage>
        <taxon>Bacteria</taxon>
        <taxon>Bacillati</taxon>
        <taxon>Actinomycetota</taxon>
        <taxon>Actinomycetes</taxon>
        <taxon>Streptosporangiales</taxon>
        <taxon>Streptosporangiaceae</taxon>
        <taxon>Streptosporangium</taxon>
    </lineage>
</organism>
<accession>A0A239MYP7</accession>
<reference evidence="2 3" key="1">
    <citation type="submission" date="2017-06" db="EMBL/GenBank/DDBJ databases">
        <authorList>
            <person name="Kim H.J."/>
            <person name="Triplett B.A."/>
        </authorList>
    </citation>
    <scope>NUCLEOTIDE SEQUENCE [LARGE SCALE GENOMIC DNA]</scope>
    <source>
        <strain evidence="2 3">CGMCC 4.2132</strain>
    </source>
</reference>
<name>A0A239MYP7_9ACTN</name>
<feature type="domain" description="Tn3 transposase DDE" evidence="1">
    <location>
        <begin position="1"/>
        <end position="233"/>
    </location>
</feature>
<dbReference type="EMBL" id="FZOD01000048">
    <property type="protein sequence ID" value="SNT47907.1"/>
    <property type="molecule type" value="Genomic_DNA"/>
</dbReference>
<evidence type="ECO:0000259" key="1">
    <source>
        <dbReference type="Pfam" id="PF01526"/>
    </source>
</evidence>
<dbReference type="Proteomes" id="UP000198282">
    <property type="component" value="Unassembled WGS sequence"/>
</dbReference>
<evidence type="ECO:0000313" key="3">
    <source>
        <dbReference type="Proteomes" id="UP000198282"/>
    </source>
</evidence>
<dbReference type="InterPro" id="IPR002513">
    <property type="entry name" value="Tn3_Tnp_DDE_dom"/>
</dbReference>
<proteinExistence type="predicted"/>
<protein>
    <submittedName>
        <fullName evidence="2">Tn3 transposase DDE domain-containing protein</fullName>
    </submittedName>
</protein>